<dbReference type="AlphaFoldDB" id="A0ABD0JZR4"/>
<proteinExistence type="predicted"/>
<gene>
    <name evidence="1" type="ORF">BaRGS_00028462</name>
</gene>
<accession>A0ABD0JZR4</accession>
<dbReference type="Proteomes" id="UP001519460">
    <property type="component" value="Unassembled WGS sequence"/>
</dbReference>
<keyword evidence="2" id="KW-1185">Reference proteome</keyword>
<evidence type="ECO:0008006" key="3">
    <source>
        <dbReference type="Google" id="ProtNLM"/>
    </source>
</evidence>
<feature type="non-terminal residue" evidence="1">
    <location>
        <position position="81"/>
    </location>
</feature>
<comment type="caution">
    <text evidence="1">The sequence shown here is derived from an EMBL/GenBank/DDBJ whole genome shotgun (WGS) entry which is preliminary data.</text>
</comment>
<reference evidence="1 2" key="1">
    <citation type="journal article" date="2023" name="Sci. Data">
        <title>Genome assembly of the Korean intertidal mud-creeper Batillaria attramentaria.</title>
        <authorList>
            <person name="Patra A.K."/>
            <person name="Ho P.T."/>
            <person name="Jun S."/>
            <person name="Lee S.J."/>
            <person name="Kim Y."/>
            <person name="Won Y.J."/>
        </authorList>
    </citation>
    <scope>NUCLEOTIDE SEQUENCE [LARGE SCALE GENOMIC DNA]</scope>
    <source>
        <strain evidence="1">Wonlab-2016</strain>
    </source>
</reference>
<evidence type="ECO:0000313" key="2">
    <source>
        <dbReference type="Proteomes" id="UP001519460"/>
    </source>
</evidence>
<evidence type="ECO:0000313" key="1">
    <source>
        <dbReference type="EMBL" id="KAK7480294.1"/>
    </source>
</evidence>
<protein>
    <recommendedName>
        <fullName evidence="3">Secreted protein</fullName>
    </recommendedName>
</protein>
<sequence length="81" mass="8419">MLWPPPPPSTPTITTVVVAVLTHPPTPSAAPATATNFAARVFIVRKQFLGGEGVKAAPGARKLKASEAERRECAGQTAEKA</sequence>
<organism evidence="1 2">
    <name type="scientific">Batillaria attramentaria</name>
    <dbReference type="NCBI Taxonomy" id="370345"/>
    <lineage>
        <taxon>Eukaryota</taxon>
        <taxon>Metazoa</taxon>
        <taxon>Spiralia</taxon>
        <taxon>Lophotrochozoa</taxon>
        <taxon>Mollusca</taxon>
        <taxon>Gastropoda</taxon>
        <taxon>Caenogastropoda</taxon>
        <taxon>Sorbeoconcha</taxon>
        <taxon>Cerithioidea</taxon>
        <taxon>Batillariidae</taxon>
        <taxon>Batillaria</taxon>
    </lineage>
</organism>
<name>A0ABD0JZR4_9CAEN</name>
<dbReference type="EMBL" id="JACVVK020000284">
    <property type="protein sequence ID" value="KAK7480294.1"/>
    <property type="molecule type" value="Genomic_DNA"/>
</dbReference>